<name>A0A4U6RTV5_BRAEL</name>
<accession>A0A4U6RTV5</accession>
<dbReference type="EMBL" id="SZZP01000022">
    <property type="protein sequence ID" value="TKV77598.1"/>
    <property type="molecule type" value="Genomic_DNA"/>
</dbReference>
<proteinExistence type="predicted"/>
<reference evidence="1 2" key="1">
    <citation type="submission" date="2019-05" db="EMBL/GenBank/DDBJ databases">
        <title>Draft Genome of Bradyrhizobium elkanii strain SEMIA 938, Used in Commercial Inoculants for Lupinus spp. in Brazil.</title>
        <authorList>
            <person name="Hungria M."/>
            <person name="Delamuta J.R.M."/>
            <person name="Ribeiro R.A."/>
            <person name="Nogueira M.A."/>
        </authorList>
    </citation>
    <scope>NUCLEOTIDE SEQUENCE [LARGE SCALE GENOMIC DNA]</scope>
    <source>
        <strain evidence="1 2">Semia 938</strain>
    </source>
</reference>
<evidence type="ECO:0000313" key="1">
    <source>
        <dbReference type="EMBL" id="TKV77598.1"/>
    </source>
</evidence>
<evidence type="ECO:0000313" key="2">
    <source>
        <dbReference type="Proteomes" id="UP000305095"/>
    </source>
</evidence>
<comment type="caution">
    <text evidence="1">The sequence shown here is derived from an EMBL/GenBank/DDBJ whole genome shotgun (WGS) entry which is preliminary data.</text>
</comment>
<dbReference type="AlphaFoldDB" id="A0A4U6RTV5"/>
<dbReference type="RefSeq" id="WP_137482391.1">
    <property type="nucleotide sequence ID" value="NZ_SZZP01000022.1"/>
</dbReference>
<gene>
    <name evidence="1" type="ORF">FDV58_30270</name>
</gene>
<organism evidence="1 2">
    <name type="scientific">Bradyrhizobium elkanii</name>
    <dbReference type="NCBI Taxonomy" id="29448"/>
    <lineage>
        <taxon>Bacteria</taxon>
        <taxon>Pseudomonadati</taxon>
        <taxon>Pseudomonadota</taxon>
        <taxon>Alphaproteobacteria</taxon>
        <taxon>Hyphomicrobiales</taxon>
        <taxon>Nitrobacteraceae</taxon>
        <taxon>Bradyrhizobium</taxon>
    </lineage>
</organism>
<dbReference type="Proteomes" id="UP000305095">
    <property type="component" value="Unassembled WGS sequence"/>
</dbReference>
<sequence>MRFFPQNQAKVAETTPHAVDRGITGCTHRQGSAQEPDSLRAAPIRRENGFKIAFKAPSLRYQSTPEHDPEKWRLVFRKIMLKQEDEIMIRSGKRIMARVLPAAGRPDRPNIYKDRPGWALRTLV</sequence>
<protein>
    <submittedName>
        <fullName evidence="1">Uncharacterized protein</fullName>
    </submittedName>
</protein>